<comment type="caution">
    <text evidence="4">The sequence shown here is derived from an EMBL/GenBank/DDBJ whole genome shotgun (WGS) entry which is preliminary data.</text>
</comment>
<accession>A0A150IYC5</accession>
<accession>A0A150IJF4</accession>
<dbReference type="Proteomes" id="UP000092401">
    <property type="component" value="Unassembled WGS sequence"/>
</dbReference>
<gene>
    <name evidence="3" type="ORF">APG10_01442</name>
    <name evidence="4" type="ORF">APG11_01139</name>
    <name evidence="5" type="ORF">APG12_01095</name>
</gene>
<organism evidence="4 6">
    <name type="scientific">Candidatus Methanofastidiosum methylothiophilum</name>
    <dbReference type="NCBI Taxonomy" id="1705564"/>
    <lineage>
        <taxon>Archaea</taxon>
        <taxon>Methanobacteriati</taxon>
        <taxon>Methanobacteriota</taxon>
        <taxon>Stenosarchaea group</taxon>
        <taxon>Candidatus Methanofastidiosia</taxon>
        <taxon>Candidatus Methanofastidiosales</taxon>
        <taxon>Candidatus Methanofastidiosaceae</taxon>
        <taxon>Candidatus Methanofastidiosum</taxon>
    </lineage>
</organism>
<evidence type="ECO:0000313" key="4">
    <source>
        <dbReference type="EMBL" id="KYC47448.1"/>
    </source>
</evidence>
<protein>
    <recommendedName>
        <fullName evidence="2">DUF7343 domain-containing protein</fullName>
    </recommendedName>
</protein>
<dbReference type="Pfam" id="PF24034">
    <property type="entry name" value="DUF7343"/>
    <property type="match status" value="1"/>
</dbReference>
<dbReference type="Proteomes" id="UP000092403">
    <property type="component" value="Unassembled WGS sequence"/>
</dbReference>
<dbReference type="InterPro" id="IPR036388">
    <property type="entry name" value="WH-like_DNA-bd_sf"/>
</dbReference>
<evidence type="ECO:0000313" key="7">
    <source>
        <dbReference type="Proteomes" id="UP000092401"/>
    </source>
</evidence>
<dbReference type="PROSITE" id="PS51257">
    <property type="entry name" value="PROKAR_LIPOPROTEIN"/>
    <property type="match status" value="1"/>
</dbReference>
<name>A0A150IRE8_9EURY</name>
<keyword evidence="1" id="KW-0472">Membrane</keyword>
<feature type="transmembrane region" description="Helical" evidence="1">
    <location>
        <begin position="218"/>
        <end position="238"/>
    </location>
</feature>
<evidence type="ECO:0000256" key="1">
    <source>
        <dbReference type="SAM" id="Phobius"/>
    </source>
</evidence>
<dbReference type="EMBL" id="LNGE01000043">
    <property type="protein sequence ID" value="KYC44764.1"/>
    <property type="molecule type" value="Genomic_DNA"/>
</dbReference>
<keyword evidence="1" id="KW-0812">Transmembrane</keyword>
<evidence type="ECO:0000313" key="5">
    <source>
        <dbReference type="EMBL" id="KYC50007.1"/>
    </source>
</evidence>
<evidence type="ECO:0000313" key="6">
    <source>
        <dbReference type="Proteomes" id="UP000091929"/>
    </source>
</evidence>
<dbReference type="Proteomes" id="UP000091929">
    <property type="component" value="Unassembled WGS sequence"/>
</dbReference>
<proteinExistence type="predicted"/>
<evidence type="ECO:0000313" key="3">
    <source>
        <dbReference type="EMBL" id="KYC44764.1"/>
    </source>
</evidence>
<dbReference type="EMBL" id="LNGF01000023">
    <property type="protein sequence ID" value="KYC47448.1"/>
    <property type="molecule type" value="Genomic_DNA"/>
</dbReference>
<evidence type="ECO:0000259" key="2">
    <source>
        <dbReference type="Pfam" id="PF24034"/>
    </source>
</evidence>
<dbReference type="Gene3D" id="1.10.10.10">
    <property type="entry name" value="Winged helix-like DNA-binding domain superfamily/Winged helix DNA-binding domain"/>
    <property type="match status" value="1"/>
</dbReference>
<dbReference type="InterPro" id="IPR055767">
    <property type="entry name" value="DUF7343"/>
</dbReference>
<sequence length="321" mass="36787">MKKLIIILLIVMGISCQIPIYAQDDFACMGCTIDVEISEKSEHVTIRMIFLNLGLPDFNGFYLYVPGRATNLRVVDDAGNVLESSSSQIGRETFVRFFFNRSLRLGETVLVKIDYDVSDLISKNDSYKLSFPFEAPCNIRYLKMSFNFEKGIPILTEFAPTPSRFESVDSKVSVVWYKEQVKEGEKFLFEANYDEKYAPLRQIKDQTPPKEEPKDNTAMYILMSTAIIFFGLITILLLTRKRGHNKIDVALNVLDPRESRILKIISDNGGSMTQAKLFEQTTFFSKPTLSRVLDKLLKRKLIEKEEKGRTNIIKLGEKLKD</sequence>
<dbReference type="InterPro" id="IPR036390">
    <property type="entry name" value="WH_DNA-bd_sf"/>
</dbReference>
<dbReference type="AlphaFoldDB" id="A0A150IRE8"/>
<feature type="domain" description="DUF7343" evidence="2">
    <location>
        <begin position="258"/>
        <end position="315"/>
    </location>
</feature>
<dbReference type="EMBL" id="LNJC01000021">
    <property type="protein sequence ID" value="KYC50007.1"/>
    <property type="molecule type" value="Genomic_DNA"/>
</dbReference>
<reference evidence="6 7" key="1">
    <citation type="journal article" date="2016" name="ISME J.">
        <title>Chasing the elusive Euryarchaeota class WSA2: genomes reveal a uniquely fastidious methyl-reducing methanogen.</title>
        <authorList>
            <person name="Nobu M.K."/>
            <person name="Narihiro T."/>
            <person name="Kuroda K."/>
            <person name="Mei R."/>
            <person name="Liu W.T."/>
        </authorList>
    </citation>
    <scope>NUCLEOTIDE SEQUENCE [LARGE SCALE GENOMIC DNA]</scope>
    <source>
        <strain evidence="3">B03fssc0709_Meth_Bin005</strain>
        <strain evidence="4">B15fssc0709_Meth_Bin003</strain>
        <strain evidence="5">BMIXfssc0709_Meth_Bin006</strain>
    </source>
</reference>
<dbReference type="SUPFAM" id="SSF46785">
    <property type="entry name" value="Winged helix' DNA-binding domain"/>
    <property type="match status" value="1"/>
</dbReference>
<accession>A0A150IRE8</accession>
<keyword evidence="1" id="KW-1133">Transmembrane helix</keyword>